<keyword evidence="6" id="KW-1185">Reference proteome</keyword>
<comment type="function">
    <text evidence="4">Involved in the restart of stalled replication forks, which reloads the replicative helicase on sites other than the origin of replication; the PriA-PriB pathway is the major replication restart pathway. During primosome assembly it facilitates complex formation between PriA and DnaT on DNA; stabilizes PriA on DNA. Stimulates the DNA unwinding activity of PriA helicase.</text>
</comment>
<accession>A0ABU2C3P1</accession>
<keyword evidence="1 4" id="KW-0639">Primosome</keyword>
<dbReference type="EMBL" id="JAVDXT010000001">
    <property type="protein sequence ID" value="MDR7375955.1"/>
    <property type="molecule type" value="Genomic_DNA"/>
</dbReference>
<sequence length="95" mass="10489">MNHVVLTACLAEVKNLRYTPAGLPALDMVLEHESSLEQAGQIRQVKLVVKAIAFGAIAERIQQQPLGSNWQFTGFLASPRLGKNPVLHIQEFQPD</sequence>
<dbReference type="SUPFAM" id="SSF50249">
    <property type="entry name" value="Nucleic acid-binding proteins"/>
    <property type="match status" value="1"/>
</dbReference>
<comment type="caution">
    <text evidence="5">The sequence shown here is derived from an EMBL/GenBank/DDBJ whole genome shotgun (WGS) entry which is preliminary data.</text>
</comment>
<evidence type="ECO:0000256" key="2">
    <source>
        <dbReference type="ARBA" id="ARBA00022705"/>
    </source>
</evidence>
<evidence type="ECO:0000256" key="1">
    <source>
        <dbReference type="ARBA" id="ARBA00022515"/>
    </source>
</evidence>
<keyword evidence="3 4" id="KW-0238">DNA-binding</keyword>
<comment type="similarity">
    <text evidence="4">Belongs to the PriB family.</text>
</comment>
<dbReference type="Gene3D" id="2.40.50.140">
    <property type="entry name" value="Nucleic acid-binding proteins"/>
    <property type="match status" value="1"/>
</dbReference>
<dbReference type="Pfam" id="PF22657">
    <property type="entry name" value="SSB_1"/>
    <property type="match status" value="1"/>
</dbReference>
<dbReference type="PIRSF" id="PIRSF003135">
    <property type="entry name" value="Primosomal_n"/>
    <property type="match status" value="1"/>
</dbReference>
<dbReference type="RefSeq" id="WP_116604899.1">
    <property type="nucleotide sequence ID" value="NZ_JAVDXT010000001.1"/>
</dbReference>
<protein>
    <recommendedName>
        <fullName evidence="4">Replication restart protein PriB</fullName>
    </recommendedName>
</protein>
<proteinExistence type="inferred from homology"/>
<gene>
    <name evidence="4" type="primary">priB</name>
    <name evidence="5" type="ORF">J2X19_000613</name>
</gene>
<evidence type="ECO:0000313" key="6">
    <source>
        <dbReference type="Proteomes" id="UP001180487"/>
    </source>
</evidence>
<organism evidence="5 6">
    <name type="scientific">Rhodoferax ferrireducens</name>
    <dbReference type="NCBI Taxonomy" id="192843"/>
    <lineage>
        <taxon>Bacteria</taxon>
        <taxon>Pseudomonadati</taxon>
        <taxon>Pseudomonadota</taxon>
        <taxon>Betaproteobacteria</taxon>
        <taxon>Burkholderiales</taxon>
        <taxon>Comamonadaceae</taxon>
        <taxon>Rhodoferax</taxon>
    </lineage>
</organism>
<dbReference type="InterPro" id="IPR000424">
    <property type="entry name" value="Primosome_PriB/ssb"/>
</dbReference>
<dbReference type="InterPro" id="IPR012340">
    <property type="entry name" value="NA-bd_OB-fold"/>
</dbReference>
<keyword evidence="2 4" id="KW-0235">DNA replication</keyword>
<dbReference type="NCBIfam" id="TIGR04418">
    <property type="entry name" value="PriB_gamma"/>
    <property type="match status" value="1"/>
</dbReference>
<evidence type="ECO:0000256" key="3">
    <source>
        <dbReference type="ARBA" id="ARBA00023125"/>
    </source>
</evidence>
<comment type="subunit">
    <text evidence="4">Homodimer. Interacts with PriA and DnaT. Component of the replication restart primosome. Primosome assembly occurs via a 'hand-off' mechanism. PriA binds to replication forks, subsequently PriB then DnaT bind; DnaT then displaces ssDNA to generate the helicase loading substrate.</text>
</comment>
<dbReference type="PROSITE" id="PS50935">
    <property type="entry name" value="SSB"/>
    <property type="match status" value="1"/>
</dbReference>
<reference evidence="5 6" key="1">
    <citation type="submission" date="2023-07" db="EMBL/GenBank/DDBJ databases">
        <title>Sorghum-associated microbial communities from plants grown in Nebraska, USA.</title>
        <authorList>
            <person name="Schachtman D."/>
        </authorList>
    </citation>
    <scope>NUCLEOTIDE SEQUENCE [LARGE SCALE GENOMIC DNA]</scope>
    <source>
        <strain evidence="5 6">BE313</strain>
    </source>
</reference>
<name>A0ABU2C3P1_9BURK</name>
<evidence type="ECO:0000313" key="5">
    <source>
        <dbReference type="EMBL" id="MDR7375955.1"/>
    </source>
</evidence>
<dbReference type="HAMAP" id="MF_00720">
    <property type="entry name" value="PriB"/>
    <property type="match status" value="1"/>
</dbReference>
<dbReference type="InterPro" id="IPR023646">
    <property type="entry name" value="Prisomal_replication_PriB"/>
</dbReference>
<evidence type="ECO:0000256" key="4">
    <source>
        <dbReference type="HAMAP-Rule" id="MF_00720"/>
    </source>
</evidence>
<dbReference type="Proteomes" id="UP001180487">
    <property type="component" value="Unassembled WGS sequence"/>
</dbReference>